<dbReference type="PANTHER" id="PTHR42643:SF24">
    <property type="entry name" value="IONOTROPIC RECEPTOR 60A"/>
    <property type="match status" value="1"/>
</dbReference>
<feature type="transmembrane region" description="Helical" evidence="8">
    <location>
        <begin position="560"/>
        <end position="583"/>
    </location>
</feature>
<comment type="subcellular location">
    <subcellularLocation>
        <location evidence="1">Cell membrane</location>
        <topology evidence="1">Multi-pass membrane protein</topology>
    </subcellularLocation>
</comment>
<accession>A0A8J2NVT7</accession>
<evidence type="ECO:0000313" key="10">
    <source>
        <dbReference type="Proteomes" id="UP000708208"/>
    </source>
</evidence>
<feature type="transmembrane region" description="Helical" evidence="8">
    <location>
        <begin position="375"/>
        <end position="393"/>
    </location>
</feature>
<keyword evidence="2" id="KW-1003">Cell membrane</keyword>
<sequence length="620" mass="70614">TEFQQIVTLSDSSLLQLKDSIIINDSSVMATSVSAIREQRSFTENFDSPCTLTAVIIHERNESLLLQRLKSILIFPTSEIATDLEKFMLTSVSIIIWPTVLSERSEEEFVKTLERSHFSVPLDADVFIATENTEHVTSLWEAYSIKGIQIVEKVRENVSVPYLLWDMVKSKWKRRNNFRGATIIATGTHDPIYEPEVNFTIHSNGTAELENGMAVYVYRTFRDFLNFTEAAIVGQYIGENSTDMKVLGMEIYLRRGDADLAITQSGVTDEKSAVVTLLHATTANWLEAKFSHEPSSTWKFFISPFDTNLWTLVVLHVIVMVACATLYRKAIPNEDDLEPTEPCQTWWICIQLDFIWALGTICQQGWYDWPRKTPLRILFLVASVTGFLLNAAYSGTITSQLSVKDPIRLTFEKLINLSFIFFMENDFSFPVDPEKYPKRIQITTLYDLNDSSSAVTNLFKVKSALISYPEFFYSVIQHVKITDADACDQFTAIRVSKTPNLCSMAVKKGSPLKEVLNVKILFMWERGTLPRLNADYKSKTQLRCEYDNHVLDPQTIGELFMAYLIIIIGITASAGFLLVEILLEILKQSHMLGRPDQARPRQSVDNYVNTLQEMFAPNNF</sequence>
<keyword evidence="5 8" id="KW-0472">Membrane</keyword>
<evidence type="ECO:0008006" key="11">
    <source>
        <dbReference type="Google" id="ProtNLM"/>
    </source>
</evidence>
<dbReference type="OrthoDB" id="8186464at2759"/>
<evidence type="ECO:0000256" key="7">
    <source>
        <dbReference type="ARBA" id="ARBA00023180"/>
    </source>
</evidence>
<dbReference type="AlphaFoldDB" id="A0A8J2NVT7"/>
<protein>
    <recommendedName>
        <fullName evidence="11">Ionotropic glutamate receptor C-terminal domain-containing protein</fullName>
    </recommendedName>
</protein>
<dbReference type="InterPro" id="IPR052192">
    <property type="entry name" value="Insect_Ionotropic_Sensory_Rcpt"/>
</dbReference>
<dbReference type="Proteomes" id="UP000708208">
    <property type="component" value="Unassembled WGS sequence"/>
</dbReference>
<keyword evidence="4 8" id="KW-1133">Transmembrane helix</keyword>
<proteinExistence type="predicted"/>
<keyword evidence="6" id="KW-0675">Receptor</keyword>
<feature type="transmembrane region" description="Helical" evidence="8">
    <location>
        <begin position="309"/>
        <end position="327"/>
    </location>
</feature>
<dbReference type="EMBL" id="CAJVCH010068791">
    <property type="protein sequence ID" value="CAG7720242.1"/>
    <property type="molecule type" value="Genomic_DNA"/>
</dbReference>
<evidence type="ECO:0000256" key="6">
    <source>
        <dbReference type="ARBA" id="ARBA00023170"/>
    </source>
</evidence>
<keyword evidence="10" id="KW-1185">Reference proteome</keyword>
<keyword evidence="7" id="KW-0325">Glycoprotein</keyword>
<evidence type="ECO:0000256" key="3">
    <source>
        <dbReference type="ARBA" id="ARBA00022692"/>
    </source>
</evidence>
<evidence type="ECO:0000256" key="5">
    <source>
        <dbReference type="ARBA" id="ARBA00023136"/>
    </source>
</evidence>
<evidence type="ECO:0000256" key="8">
    <source>
        <dbReference type="SAM" id="Phobius"/>
    </source>
</evidence>
<evidence type="ECO:0000256" key="1">
    <source>
        <dbReference type="ARBA" id="ARBA00004651"/>
    </source>
</evidence>
<dbReference type="GO" id="GO:0005886">
    <property type="term" value="C:plasma membrane"/>
    <property type="evidence" value="ECO:0007669"/>
    <property type="project" value="UniProtKB-SubCell"/>
</dbReference>
<feature type="non-terminal residue" evidence="9">
    <location>
        <position position="1"/>
    </location>
</feature>
<organism evidence="9 10">
    <name type="scientific">Allacma fusca</name>
    <dbReference type="NCBI Taxonomy" id="39272"/>
    <lineage>
        <taxon>Eukaryota</taxon>
        <taxon>Metazoa</taxon>
        <taxon>Ecdysozoa</taxon>
        <taxon>Arthropoda</taxon>
        <taxon>Hexapoda</taxon>
        <taxon>Collembola</taxon>
        <taxon>Symphypleona</taxon>
        <taxon>Sminthuridae</taxon>
        <taxon>Allacma</taxon>
    </lineage>
</organism>
<gene>
    <name evidence="9" type="ORF">AFUS01_LOCUS9528</name>
</gene>
<reference evidence="9" key="1">
    <citation type="submission" date="2021-06" db="EMBL/GenBank/DDBJ databases">
        <authorList>
            <person name="Hodson N. C."/>
            <person name="Mongue J. A."/>
            <person name="Jaron S. K."/>
        </authorList>
    </citation>
    <scope>NUCLEOTIDE SEQUENCE</scope>
</reference>
<evidence type="ECO:0000256" key="2">
    <source>
        <dbReference type="ARBA" id="ARBA00022475"/>
    </source>
</evidence>
<dbReference type="PANTHER" id="PTHR42643">
    <property type="entry name" value="IONOTROPIC RECEPTOR 20A-RELATED"/>
    <property type="match status" value="1"/>
</dbReference>
<evidence type="ECO:0000313" key="9">
    <source>
        <dbReference type="EMBL" id="CAG7720242.1"/>
    </source>
</evidence>
<keyword evidence="3 8" id="KW-0812">Transmembrane</keyword>
<evidence type="ECO:0000256" key="4">
    <source>
        <dbReference type="ARBA" id="ARBA00022989"/>
    </source>
</evidence>
<name>A0A8J2NVT7_9HEXA</name>
<comment type="caution">
    <text evidence="9">The sequence shown here is derived from an EMBL/GenBank/DDBJ whole genome shotgun (WGS) entry which is preliminary data.</text>
</comment>